<gene>
    <name evidence="1" type="ORF">CYU10_002318</name>
</gene>
<organism evidence="1 2">
    <name type="scientific">Lactococcus lactis subsp. lactis</name>
    <name type="common">Streptococcus lactis</name>
    <dbReference type="NCBI Taxonomy" id="1360"/>
    <lineage>
        <taxon>Bacteria</taxon>
        <taxon>Bacillati</taxon>
        <taxon>Bacillota</taxon>
        <taxon>Bacilli</taxon>
        <taxon>Lactobacillales</taxon>
        <taxon>Streptococcaceae</taxon>
        <taxon>Lactococcus</taxon>
    </lineage>
</organism>
<proteinExistence type="predicted"/>
<evidence type="ECO:0000313" key="1">
    <source>
        <dbReference type="EMBL" id="PLW58926.1"/>
    </source>
</evidence>
<protein>
    <submittedName>
        <fullName evidence="1">Uncharacterized protein</fullName>
    </submittedName>
</protein>
<comment type="caution">
    <text evidence="1">The sequence shown here is derived from an EMBL/GenBank/DDBJ whole genome shotgun (WGS) entry which is preliminary data.</text>
</comment>
<dbReference type="EMBL" id="PKRZ01000002">
    <property type="protein sequence ID" value="PLW58926.1"/>
    <property type="molecule type" value="Genomic_DNA"/>
</dbReference>
<name>A0A2N5W9L1_LACLL</name>
<dbReference type="AlphaFoldDB" id="A0A2N5W9L1"/>
<dbReference type="Proteomes" id="UP000234865">
    <property type="component" value="Unassembled WGS sequence"/>
</dbReference>
<sequence>MTDVECPYCMEDFEYECWEDEPNEFYETQCPYCEKEFEVATEPADIYYSTVRKYEGSGDE</sequence>
<evidence type="ECO:0000313" key="2">
    <source>
        <dbReference type="Proteomes" id="UP000234865"/>
    </source>
</evidence>
<accession>A0A2N5W9L1</accession>
<reference evidence="2" key="1">
    <citation type="submission" date="2016-08" db="EMBL/GenBank/DDBJ databases">
        <title>Comparative genomics of Lactococcus lactis strain WFLU12 isolated from the gastrointestinal tract of wild olive flounder (Paralichythys olivaceus).</title>
        <authorList>
            <person name="Nguyen T.L."/>
            <person name="Kim D.-H."/>
        </authorList>
    </citation>
    <scope>NUCLEOTIDE SEQUENCE [LARGE SCALE GENOMIC DNA]</scope>
    <source>
        <strain evidence="2">WFLU12</strain>
    </source>
</reference>